<sequence length="171" mass="19599">MMLFPVKMIMANDPAVSIYAKAFLESHNVRPNSPVPLYVLKSLISSPRLFDVYWDDFNSANCAIAGDTFLDRFTMLADSKQKTYAISFEQWTILRGNHKDHQDFDAGNRDVLKIQVWPFEPQSLSAEQMLLAVAVSYSDVELLDEPRLCGALNMLLSDYNVECYWENRIYG</sequence>
<organism evidence="1 2">
    <name type="scientific">Pseudomonas phytophila</name>
    <dbReference type="NCBI Taxonomy" id="2867264"/>
    <lineage>
        <taxon>Bacteria</taxon>
        <taxon>Pseudomonadati</taxon>
        <taxon>Pseudomonadota</taxon>
        <taxon>Gammaproteobacteria</taxon>
        <taxon>Pseudomonadales</taxon>
        <taxon>Pseudomonadaceae</taxon>
        <taxon>Pseudomonas</taxon>
    </lineage>
</organism>
<keyword evidence="2" id="KW-1185">Reference proteome</keyword>
<protein>
    <submittedName>
        <fullName evidence="1">Uncharacterized protein</fullName>
    </submittedName>
</protein>
<dbReference type="RefSeq" id="WP_187602132.1">
    <property type="nucleotide sequence ID" value="NZ_CP081201.1"/>
</dbReference>
<evidence type="ECO:0000313" key="2">
    <source>
        <dbReference type="Proteomes" id="UP001063228"/>
    </source>
</evidence>
<gene>
    <name evidence="1" type="ORF">K3169_06935</name>
</gene>
<name>A0ABY6FI98_9PSED</name>
<evidence type="ECO:0000313" key="1">
    <source>
        <dbReference type="EMBL" id="UXZ97617.1"/>
    </source>
</evidence>
<dbReference type="EMBL" id="CP081201">
    <property type="protein sequence ID" value="UXZ97617.1"/>
    <property type="molecule type" value="Genomic_DNA"/>
</dbReference>
<proteinExistence type="predicted"/>
<dbReference type="Proteomes" id="UP001063228">
    <property type="component" value="Chromosome"/>
</dbReference>
<accession>A0ABY6FI98</accession>
<reference evidence="1" key="1">
    <citation type="submission" date="2021-08" db="EMBL/GenBank/DDBJ databases">
        <title>Complete genome sequence of Pseudomonas phytophila.</title>
        <authorList>
            <person name="Weir B.S."/>
            <person name="Templeton M.D."/>
            <person name="Arshed S."/>
            <person name="Andersen M.T."/>
            <person name="Jayaraman J."/>
        </authorList>
    </citation>
    <scope>NUCLEOTIDE SEQUENCE</scope>
    <source>
        <strain evidence="1">ICMP 23753</strain>
    </source>
</reference>